<gene>
    <name evidence="1" type="ORF">OHV25_14135</name>
</gene>
<dbReference type="AlphaFoldDB" id="A0AAU2GXS5"/>
<dbReference type="EMBL" id="CP108253">
    <property type="protein sequence ID" value="WTU40647.1"/>
    <property type="molecule type" value="Genomic_DNA"/>
</dbReference>
<accession>A0AAU2GXS5</accession>
<sequence>MNPYAVLAAAAAEWDTVGPRLDDHVREELAVLLTRVRAAARLEADPADPAGTAERAVEMLRTVLPDRFGPGRFAPATFRPDTDDGLDASYLGFRAEDLAVLLLDGHRMVGPVLGAVRERLLAAPAVDGDTVLRAGGDPYAPGLVRLRGEGGVLRLPAFQFSEGTLPWLTVLEVNEVLGADTDPWGAADWWLSENAWLGAVPARLLGTPDDRRLAATARHLTEGE</sequence>
<reference evidence="1" key="1">
    <citation type="submission" date="2022-10" db="EMBL/GenBank/DDBJ databases">
        <title>The complete genomes of actinobacterial strains from the NBC collection.</title>
        <authorList>
            <person name="Joergensen T.S."/>
            <person name="Alvarez Arevalo M."/>
            <person name="Sterndorff E.B."/>
            <person name="Faurdal D."/>
            <person name="Vuksanovic O."/>
            <person name="Mourched A.-S."/>
            <person name="Charusanti P."/>
            <person name="Shaw S."/>
            <person name="Blin K."/>
            <person name="Weber T."/>
        </authorList>
    </citation>
    <scope>NUCLEOTIDE SEQUENCE</scope>
    <source>
        <strain evidence="1">NBC_00060</strain>
    </source>
</reference>
<evidence type="ECO:0000313" key="1">
    <source>
        <dbReference type="EMBL" id="WTU40647.1"/>
    </source>
</evidence>
<protein>
    <submittedName>
        <fullName evidence="1">Uncharacterized protein</fullName>
    </submittedName>
</protein>
<name>A0AAU2GXS5_9ACTN</name>
<organism evidence="1">
    <name type="scientific">Streptomyces sp. NBC_00060</name>
    <dbReference type="NCBI Taxonomy" id="2975636"/>
    <lineage>
        <taxon>Bacteria</taxon>
        <taxon>Bacillati</taxon>
        <taxon>Actinomycetota</taxon>
        <taxon>Actinomycetes</taxon>
        <taxon>Kitasatosporales</taxon>
        <taxon>Streptomycetaceae</taxon>
        <taxon>Streptomyces</taxon>
    </lineage>
</organism>
<proteinExistence type="predicted"/>